<dbReference type="Pfam" id="PF16784">
    <property type="entry name" value="HNHc_6"/>
    <property type="match status" value="1"/>
</dbReference>
<dbReference type="STRING" id="1620.IV67_GL001525"/>
<protein>
    <recommendedName>
        <fullName evidence="3">Phage protein</fullName>
    </recommendedName>
</protein>
<evidence type="ECO:0000313" key="1">
    <source>
        <dbReference type="EMBL" id="KRN77471.1"/>
    </source>
</evidence>
<accession>A0A0R2JJN7</accession>
<organism evidence="1 2">
    <name type="scientific">Weissella minor</name>
    <dbReference type="NCBI Taxonomy" id="1620"/>
    <lineage>
        <taxon>Bacteria</taxon>
        <taxon>Bacillati</taxon>
        <taxon>Bacillota</taxon>
        <taxon>Bacilli</taxon>
        <taxon>Lactobacillales</taxon>
        <taxon>Lactobacillaceae</taxon>
        <taxon>Weissella</taxon>
    </lineage>
</organism>
<dbReference type="InterPro" id="IPR041242">
    <property type="entry name" value="HNHc_6"/>
</dbReference>
<dbReference type="AlphaFoldDB" id="A0A0R2JJN7"/>
<dbReference type="EMBL" id="JQCD01000018">
    <property type="protein sequence ID" value="KRN77471.1"/>
    <property type="molecule type" value="Genomic_DNA"/>
</dbReference>
<dbReference type="Proteomes" id="UP000051673">
    <property type="component" value="Unassembled WGS sequence"/>
</dbReference>
<sequence>MELWGRMIGVQGNIVRFAAENPEELATLSLYTHEDYPEAVLNIPDNRKISAVQRKKAYALLHDMAKQIGQDESSFKDAMKKLFVEETGEETFSFSDTDMTTARYFISFLLDYALKWHIPLSKSALSYQDDLDMYMYQSLKYRSCVLCGKHADVHHVDAIGNNQFRALADHREKRLVALCRIHHQEAGNMGWPTFSDLYHVKGIYLEPKMLNQLGIMTYERMKQIDDKQNRTGWKTN</sequence>
<reference evidence="1 2" key="1">
    <citation type="journal article" date="2015" name="Genome Announc.">
        <title>Expanding the biotechnology potential of lactobacilli through comparative genomics of 213 strains and associated genera.</title>
        <authorList>
            <person name="Sun Z."/>
            <person name="Harris H.M."/>
            <person name="McCann A."/>
            <person name="Guo C."/>
            <person name="Argimon S."/>
            <person name="Zhang W."/>
            <person name="Yang X."/>
            <person name="Jeffery I.B."/>
            <person name="Cooney J.C."/>
            <person name="Kagawa T.F."/>
            <person name="Liu W."/>
            <person name="Song Y."/>
            <person name="Salvetti E."/>
            <person name="Wrobel A."/>
            <person name="Rasinkangas P."/>
            <person name="Parkhill J."/>
            <person name="Rea M.C."/>
            <person name="O'Sullivan O."/>
            <person name="Ritari J."/>
            <person name="Douillard F.P."/>
            <person name="Paul Ross R."/>
            <person name="Yang R."/>
            <person name="Briner A.E."/>
            <person name="Felis G.E."/>
            <person name="de Vos W.M."/>
            <person name="Barrangou R."/>
            <person name="Klaenhammer T.R."/>
            <person name="Caufield P.W."/>
            <person name="Cui Y."/>
            <person name="Zhang H."/>
            <person name="O'Toole P.W."/>
        </authorList>
    </citation>
    <scope>NUCLEOTIDE SEQUENCE [LARGE SCALE GENOMIC DNA]</scope>
    <source>
        <strain evidence="1 2">DSM 20014</strain>
    </source>
</reference>
<keyword evidence="2" id="KW-1185">Reference proteome</keyword>
<name>A0A0R2JJN7_9LACO</name>
<proteinExistence type="predicted"/>
<gene>
    <name evidence="1" type="ORF">IV67_GL001525</name>
</gene>
<evidence type="ECO:0008006" key="3">
    <source>
        <dbReference type="Google" id="ProtNLM"/>
    </source>
</evidence>
<dbReference type="OrthoDB" id="1665841at2"/>
<evidence type="ECO:0000313" key="2">
    <source>
        <dbReference type="Proteomes" id="UP000051673"/>
    </source>
</evidence>
<dbReference type="PATRIC" id="fig|1620.3.peg.1557"/>
<comment type="caution">
    <text evidence="1">The sequence shown here is derived from an EMBL/GenBank/DDBJ whole genome shotgun (WGS) entry which is preliminary data.</text>
</comment>